<proteinExistence type="predicted"/>
<dbReference type="EMBL" id="CAJVPT010048173">
    <property type="protein sequence ID" value="CAG8741544.1"/>
    <property type="molecule type" value="Genomic_DNA"/>
</dbReference>
<comment type="caution">
    <text evidence="1">The sequence shown here is derived from an EMBL/GenBank/DDBJ whole genome shotgun (WGS) entry which is preliminary data.</text>
</comment>
<accession>A0ACA9Q900</accession>
<gene>
    <name evidence="1" type="ORF">ACOLOM_LOCUS12205</name>
</gene>
<keyword evidence="2" id="KW-1185">Reference proteome</keyword>
<sequence length="155" mass="17152">TSSSDKSSKRNSNKRPPTRRLVRHLLRARVEATRQLAAFLRKVDKEGVRVAASGFLVDVYGGGHDSLFTDPPYGAAVVGDETAELYPSGWRHGREVIRYLRDKGAMVNKIMAAEGGDFVEDEWAALSSDGELSSPEGLKQPKEEQELEWVVPGRK</sequence>
<reference evidence="1" key="1">
    <citation type="submission" date="2021-06" db="EMBL/GenBank/DDBJ databases">
        <authorList>
            <person name="Kallberg Y."/>
            <person name="Tangrot J."/>
            <person name="Rosling A."/>
        </authorList>
    </citation>
    <scope>NUCLEOTIDE SEQUENCE</scope>
    <source>
        <strain evidence="1">CL356</strain>
    </source>
</reference>
<organism evidence="1 2">
    <name type="scientific">Acaulospora colombiana</name>
    <dbReference type="NCBI Taxonomy" id="27376"/>
    <lineage>
        <taxon>Eukaryota</taxon>
        <taxon>Fungi</taxon>
        <taxon>Fungi incertae sedis</taxon>
        <taxon>Mucoromycota</taxon>
        <taxon>Glomeromycotina</taxon>
        <taxon>Glomeromycetes</taxon>
        <taxon>Diversisporales</taxon>
        <taxon>Acaulosporaceae</taxon>
        <taxon>Acaulospora</taxon>
    </lineage>
</organism>
<name>A0ACA9Q900_9GLOM</name>
<feature type="non-terminal residue" evidence="1">
    <location>
        <position position="1"/>
    </location>
</feature>
<protein>
    <submittedName>
        <fullName evidence="1">12812_t:CDS:1</fullName>
    </submittedName>
</protein>
<evidence type="ECO:0000313" key="1">
    <source>
        <dbReference type="EMBL" id="CAG8741544.1"/>
    </source>
</evidence>
<evidence type="ECO:0000313" key="2">
    <source>
        <dbReference type="Proteomes" id="UP000789525"/>
    </source>
</evidence>
<dbReference type="Proteomes" id="UP000789525">
    <property type="component" value="Unassembled WGS sequence"/>
</dbReference>